<dbReference type="SUPFAM" id="SSF81606">
    <property type="entry name" value="PP2C-like"/>
    <property type="match status" value="1"/>
</dbReference>
<evidence type="ECO:0000313" key="2">
    <source>
        <dbReference type="Proteomes" id="UP000502005"/>
    </source>
</evidence>
<dbReference type="InterPro" id="IPR036457">
    <property type="entry name" value="PPM-type-like_dom_sf"/>
</dbReference>
<dbReference type="EMBL" id="CP024770">
    <property type="protein sequence ID" value="QGY33216.1"/>
    <property type="molecule type" value="Genomic_DNA"/>
</dbReference>
<gene>
    <name evidence="1" type="ORF">CUN67_30370</name>
</gene>
<accession>A0A6B9GI40</accession>
<dbReference type="RefSeq" id="WP_217621314.1">
    <property type="nucleotide sequence ID" value="NZ_CP024770.1"/>
</dbReference>
<dbReference type="Gene3D" id="3.60.40.10">
    <property type="entry name" value="PPM-type phosphatase domain"/>
    <property type="match status" value="1"/>
</dbReference>
<geneLocation type="plasmid" evidence="2">
    <name>pne1b</name>
</geneLocation>
<sequence length="228" mass="25383">MLSSDYHLCLQGGREEQLDRFQVAETGRCTLFLMADGFSKCDARPHFVDWLTERTASLRGSGQDAEAVCMTLNALLNAHDSSPGKASVAFVISDENEHRFATLGDTRIYWLARRDRTRDHSLAERCVARGHCPPEALRHHPLRNRLTAWAGAGTGTVHTLAWCSAPFLENERLLVCTDGFWSQLGEDDIYAIDTPAALHEQCSDLLGAGERELPDNLTVALLKYTGRR</sequence>
<reference evidence="1 2" key="1">
    <citation type="submission" date="2017-11" db="EMBL/GenBank/DDBJ databases">
        <title>Genome sequence of Pantoea cypripedii NE1.</title>
        <authorList>
            <person name="Nascimento F.X."/>
        </authorList>
    </citation>
    <scope>NUCLEOTIDE SEQUENCE [LARGE SCALE GENOMIC DNA]</scope>
    <source>
        <strain evidence="1 2">NE1</strain>
        <plasmid evidence="2">pne1b</plasmid>
    </source>
</reference>
<dbReference type="AlphaFoldDB" id="A0A6B9GI40"/>
<evidence type="ECO:0008006" key="3">
    <source>
        <dbReference type="Google" id="ProtNLM"/>
    </source>
</evidence>
<dbReference type="Proteomes" id="UP000502005">
    <property type="component" value="Plasmid pNE1B"/>
</dbReference>
<keyword evidence="1" id="KW-0614">Plasmid</keyword>
<evidence type="ECO:0000313" key="1">
    <source>
        <dbReference type="EMBL" id="QGY33216.1"/>
    </source>
</evidence>
<proteinExistence type="predicted"/>
<name>A0A6B9GI40_PANCY</name>
<protein>
    <recommendedName>
        <fullName evidence="3">PPM-type phosphatase domain-containing protein</fullName>
    </recommendedName>
</protein>
<organism evidence="1 2">
    <name type="scientific">Pantoea cypripedii</name>
    <name type="common">Pectobacterium cypripedii</name>
    <name type="synonym">Erwinia cypripedii</name>
    <dbReference type="NCBI Taxonomy" id="55209"/>
    <lineage>
        <taxon>Bacteria</taxon>
        <taxon>Pseudomonadati</taxon>
        <taxon>Pseudomonadota</taxon>
        <taxon>Gammaproteobacteria</taxon>
        <taxon>Enterobacterales</taxon>
        <taxon>Erwiniaceae</taxon>
        <taxon>Pantoea</taxon>
    </lineage>
</organism>